<dbReference type="AlphaFoldDB" id="A0A377Q5J9"/>
<proteinExistence type="predicted"/>
<keyword evidence="4" id="KW-1185">Reference proteome</keyword>
<dbReference type="Proteomes" id="UP000295794">
    <property type="component" value="Unassembled WGS sequence"/>
</dbReference>
<protein>
    <submittedName>
        <fullName evidence="1">Uncharacterized protein</fullName>
    </submittedName>
</protein>
<evidence type="ECO:0000313" key="1">
    <source>
        <dbReference type="EMBL" id="STQ90038.1"/>
    </source>
</evidence>
<evidence type="ECO:0000313" key="4">
    <source>
        <dbReference type="Proteomes" id="UP000295794"/>
    </source>
</evidence>
<dbReference type="EMBL" id="SMBT01000009">
    <property type="protein sequence ID" value="TCU84572.1"/>
    <property type="molecule type" value="Genomic_DNA"/>
</dbReference>
<accession>A0A377Q5J9</accession>
<organism evidence="1 3">
    <name type="scientific">Iodobacter fluviatilis</name>
    <dbReference type="NCBI Taxonomy" id="537"/>
    <lineage>
        <taxon>Bacteria</taxon>
        <taxon>Pseudomonadati</taxon>
        <taxon>Pseudomonadota</taxon>
        <taxon>Betaproteobacteria</taxon>
        <taxon>Neisseriales</taxon>
        <taxon>Chitinibacteraceae</taxon>
        <taxon>Iodobacter</taxon>
    </lineage>
</organism>
<reference evidence="2 4" key="2">
    <citation type="submission" date="2019-03" db="EMBL/GenBank/DDBJ databases">
        <title>Genomic Encyclopedia of Type Strains, Phase IV (KMG-IV): sequencing the most valuable type-strain genomes for metagenomic binning, comparative biology and taxonomic classification.</title>
        <authorList>
            <person name="Goeker M."/>
        </authorList>
    </citation>
    <scope>NUCLEOTIDE SEQUENCE [LARGE SCALE GENOMIC DNA]</scope>
    <source>
        <strain evidence="2 4">DSM 3764</strain>
    </source>
</reference>
<evidence type="ECO:0000313" key="3">
    <source>
        <dbReference type="Proteomes" id="UP000255108"/>
    </source>
</evidence>
<dbReference type="EMBL" id="UGHR01000001">
    <property type="protein sequence ID" value="STQ90038.1"/>
    <property type="molecule type" value="Genomic_DNA"/>
</dbReference>
<reference evidence="1 3" key="1">
    <citation type="submission" date="2018-06" db="EMBL/GenBank/DDBJ databases">
        <authorList>
            <consortium name="Pathogen Informatics"/>
            <person name="Doyle S."/>
        </authorList>
    </citation>
    <scope>NUCLEOTIDE SEQUENCE [LARGE SCALE GENOMIC DNA]</scope>
    <source>
        <strain evidence="1 3">NCTC11159</strain>
    </source>
</reference>
<dbReference type="RefSeq" id="WP_115226422.1">
    <property type="nucleotide sequence ID" value="NZ_CAWOLO010000009.1"/>
</dbReference>
<sequence length="145" mass="16963">MNPFKKKQKKLISSELYNNLVVPIFMALEMYSSGQMGPAHFDKILLCFHVTEKIRKNTHLPLLRRKYLDDLKSILFELHAQYKQNGFFIYDENIDYLMGKAVVNLCNQWRFLPEETLLYAMLDVIEQSQLKNAGSSQFSKVVTHA</sequence>
<gene>
    <name evidence="2" type="ORF">EV682_10997</name>
    <name evidence="1" type="ORF">NCTC11159_01096</name>
</gene>
<evidence type="ECO:0000313" key="2">
    <source>
        <dbReference type="EMBL" id="TCU84572.1"/>
    </source>
</evidence>
<name>A0A377Q5J9_9NEIS</name>
<dbReference type="Proteomes" id="UP000255108">
    <property type="component" value="Unassembled WGS sequence"/>
</dbReference>